<comment type="caution">
    <text evidence="8">The sequence shown here is derived from an EMBL/GenBank/DDBJ whole genome shotgun (WGS) entry which is preliminary data.</text>
</comment>
<dbReference type="SUPFAM" id="SSF100950">
    <property type="entry name" value="NagB/RpiA/CoA transferase-like"/>
    <property type="match status" value="1"/>
</dbReference>
<dbReference type="PANTHER" id="PTHR11054:SF0">
    <property type="entry name" value="6-PHOSPHOGLUCONOLACTONASE"/>
    <property type="match status" value="1"/>
</dbReference>
<comment type="catalytic activity">
    <reaction evidence="1 6">
        <text>6-phospho-D-glucono-1,5-lactone + H2O = 6-phospho-D-gluconate + H(+)</text>
        <dbReference type="Rhea" id="RHEA:12556"/>
        <dbReference type="ChEBI" id="CHEBI:15377"/>
        <dbReference type="ChEBI" id="CHEBI:15378"/>
        <dbReference type="ChEBI" id="CHEBI:57955"/>
        <dbReference type="ChEBI" id="CHEBI:58759"/>
        <dbReference type="EC" id="3.1.1.31"/>
    </reaction>
</comment>
<dbReference type="EMBL" id="QEAO01000003">
    <property type="protein sequence ID" value="TPX37202.1"/>
    <property type="molecule type" value="Genomic_DNA"/>
</dbReference>
<protein>
    <recommendedName>
        <fullName evidence="4 6">6-phosphogluconolactonase</fullName>
        <shortName evidence="6">6PGL</shortName>
        <ecNumber evidence="4 6">3.1.1.31</ecNumber>
    </recommendedName>
</protein>
<accession>A0A507CC58</accession>
<dbReference type="AlphaFoldDB" id="A0A507CC58"/>
<dbReference type="Pfam" id="PF01182">
    <property type="entry name" value="Glucosamine_iso"/>
    <property type="match status" value="1"/>
</dbReference>
<evidence type="ECO:0000256" key="1">
    <source>
        <dbReference type="ARBA" id="ARBA00000832"/>
    </source>
</evidence>
<evidence type="ECO:0000259" key="7">
    <source>
        <dbReference type="Pfam" id="PF01182"/>
    </source>
</evidence>
<dbReference type="FunFam" id="3.40.50.1360:FF:000005">
    <property type="entry name" value="6-phosphogluconolactonase"/>
    <property type="match status" value="1"/>
</dbReference>
<dbReference type="NCBIfam" id="TIGR01198">
    <property type="entry name" value="pgl"/>
    <property type="match status" value="1"/>
</dbReference>
<name>A0A507CC58_9FUNG</name>
<dbReference type="GO" id="GO:0006098">
    <property type="term" value="P:pentose-phosphate shunt"/>
    <property type="evidence" value="ECO:0007669"/>
    <property type="project" value="UniProtKB-UniPathway"/>
</dbReference>
<evidence type="ECO:0000256" key="2">
    <source>
        <dbReference type="ARBA" id="ARBA00004961"/>
    </source>
</evidence>
<dbReference type="OrthoDB" id="432544at2759"/>
<comment type="pathway">
    <text evidence="2 6">Carbohydrate degradation; pentose phosphate pathway; D-ribulose 5-phosphate from D-glucose 6-phosphate (oxidative stage): step 2/3.</text>
</comment>
<dbReference type="Gene3D" id="3.40.50.1360">
    <property type="match status" value="1"/>
</dbReference>
<evidence type="ECO:0000256" key="5">
    <source>
        <dbReference type="ARBA" id="ARBA00022801"/>
    </source>
</evidence>
<dbReference type="GO" id="GO:0005975">
    <property type="term" value="P:carbohydrate metabolic process"/>
    <property type="evidence" value="ECO:0007669"/>
    <property type="project" value="UniProtKB-UniRule"/>
</dbReference>
<dbReference type="InterPro" id="IPR039104">
    <property type="entry name" value="6PGL"/>
</dbReference>
<reference evidence="8 9" key="1">
    <citation type="journal article" date="2019" name="Sci. Rep.">
        <title>Comparative genomics of chytrid fungi reveal insights into the obligate biotrophic and pathogenic lifestyle of Synchytrium endobioticum.</title>
        <authorList>
            <person name="van de Vossenberg B.T.L.H."/>
            <person name="Warris S."/>
            <person name="Nguyen H.D.T."/>
            <person name="van Gent-Pelzer M.P.E."/>
            <person name="Joly D.L."/>
            <person name="van de Geest H.C."/>
            <person name="Bonants P.J.M."/>
            <person name="Smith D.S."/>
            <person name="Levesque C.A."/>
            <person name="van der Lee T.A.J."/>
        </authorList>
    </citation>
    <scope>NUCLEOTIDE SEQUENCE [LARGE SCALE GENOMIC DNA]</scope>
    <source>
        <strain evidence="8 9">JEL517</strain>
    </source>
</reference>
<dbReference type="Proteomes" id="UP000319731">
    <property type="component" value="Unassembled WGS sequence"/>
</dbReference>
<dbReference type="InterPro" id="IPR005900">
    <property type="entry name" value="6-phosphogluconolactonase_DevB"/>
</dbReference>
<dbReference type="RefSeq" id="XP_031027272.1">
    <property type="nucleotide sequence ID" value="XM_031167048.1"/>
</dbReference>
<evidence type="ECO:0000256" key="6">
    <source>
        <dbReference type="RuleBase" id="RU365095"/>
    </source>
</evidence>
<keyword evidence="9" id="KW-1185">Reference proteome</keyword>
<feature type="domain" description="Glucosamine/galactosamine-6-phosphate isomerase" evidence="7">
    <location>
        <begin position="10"/>
        <end position="227"/>
    </location>
</feature>
<gene>
    <name evidence="8" type="ORF">SmJEL517_g01120</name>
</gene>
<dbReference type="UniPathway" id="UPA00115">
    <property type="reaction ID" value="UER00409"/>
</dbReference>
<sequence>MAKALYVFDNNAEISEALNVWTAALAKAAIAKSGRFTVALSGGSLPSVLAAKLVSNPTVEWSKWHIFFADERCVPHDDPESNYDLARKHFTSHVPIPSSNIHPINPDLVNNPEAAANDYADQLESVFGSSVKFDLIFLGMGPDGHTCSLFPGHKLLDEQTKTVSWLTDSPKPPPSRITLTYPVVNAATTVAFVATGESKADALHRIIDLGEALPSGRVKPASGELYWFLDGPAVKGLTAKTQKLKL</sequence>
<evidence type="ECO:0000313" key="9">
    <source>
        <dbReference type="Proteomes" id="UP000319731"/>
    </source>
</evidence>
<organism evidence="8 9">
    <name type="scientific">Synchytrium microbalum</name>
    <dbReference type="NCBI Taxonomy" id="1806994"/>
    <lineage>
        <taxon>Eukaryota</taxon>
        <taxon>Fungi</taxon>
        <taxon>Fungi incertae sedis</taxon>
        <taxon>Chytridiomycota</taxon>
        <taxon>Chytridiomycota incertae sedis</taxon>
        <taxon>Chytridiomycetes</taxon>
        <taxon>Synchytriales</taxon>
        <taxon>Synchytriaceae</taxon>
        <taxon>Synchytrium</taxon>
    </lineage>
</organism>
<dbReference type="STRING" id="1806994.A0A507CC58"/>
<comment type="function">
    <text evidence="6">Hydrolysis of 6-phosphogluconolactone to 6-phosphogluconate.</text>
</comment>
<comment type="similarity">
    <text evidence="3 6">Belongs to the glucosamine/galactosamine-6-phosphate isomerase family. 6-phosphogluconolactonase subfamily.</text>
</comment>
<evidence type="ECO:0000313" key="8">
    <source>
        <dbReference type="EMBL" id="TPX37202.1"/>
    </source>
</evidence>
<dbReference type="GO" id="GO:0017057">
    <property type="term" value="F:6-phosphogluconolactonase activity"/>
    <property type="evidence" value="ECO:0007669"/>
    <property type="project" value="UniProtKB-UniRule"/>
</dbReference>
<dbReference type="GeneID" id="42002345"/>
<proteinExistence type="inferred from homology"/>
<dbReference type="InterPro" id="IPR037171">
    <property type="entry name" value="NagB/RpiA_transferase-like"/>
</dbReference>
<dbReference type="InterPro" id="IPR006148">
    <property type="entry name" value="Glc/Gal-6P_isomerase"/>
</dbReference>
<dbReference type="EC" id="3.1.1.31" evidence="4 6"/>
<evidence type="ECO:0000256" key="4">
    <source>
        <dbReference type="ARBA" id="ARBA00013198"/>
    </source>
</evidence>
<keyword evidence="5 6" id="KW-0378">Hydrolase</keyword>
<evidence type="ECO:0000256" key="3">
    <source>
        <dbReference type="ARBA" id="ARBA00010662"/>
    </source>
</evidence>
<dbReference type="CDD" id="cd01400">
    <property type="entry name" value="6PGL"/>
    <property type="match status" value="1"/>
</dbReference>
<dbReference type="PANTHER" id="PTHR11054">
    <property type="entry name" value="6-PHOSPHOGLUCONOLACTONASE"/>
    <property type="match status" value="1"/>
</dbReference>